<feature type="compositionally biased region" description="Basic residues" evidence="2">
    <location>
        <begin position="378"/>
        <end position="387"/>
    </location>
</feature>
<gene>
    <name evidence="3" type="ORF">KP79_PYT01418</name>
</gene>
<feature type="compositionally biased region" description="Polar residues" evidence="2">
    <location>
        <begin position="1427"/>
        <end position="1438"/>
    </location>
</feature>
<feature type="compositionally biased region" description="Basic and acidic residues" evidence="2">
    <location>
        <begin position="1098"/>
        <end position="1111"/>
    </location>
</feature>
<organism evidence="3 4">
    <name type="scientific">Mizuhopecten yessoensis</name>
    <name type="common">Japanese scallop</name>
    <name type="synonym">Patinopecten yessoensis</name>
    <dbReference type="NCBI Taxonomy" id="6573"/>
    <lineage>
        <taxon>Eukaryota</taxon>
        <taxon>Metazoa</taxon>
        <taxon>Spiralia</taxon>
        <taxon>Lophotrochozoa</taxon>
        <taxon>Mollusca</taxon>
        <taxon>Bivalvia</taxon>
        <taxon>Autobranchia</taxon>
        <taxon>Pteriomorphia</taxon>
        <taxon>Pectinida</taxon>
        <taxon>Pectinoidea</taxon>
        <taxon>Pectinidae</taxon>
        <taxon>Mizuhopecten</taxon>
    </lineage>
</organism>
<feature type="compositionally biased region" description="Basic and acidic residues" evidence="2">
    <location>
        <begin position="1439"/>
        <end position="1449"/>
    </location>
</feature>
<feature type="compositionally biased region" description="Polar residues" evidence="2">
    <location>
        <begin position="1255"/>
        <end position="1267"/>
    </location>
</feature>
<feature type="compositionally biased region" description="Polar residues" evidence="2">
    <location>
        <begin position="1330"/>
        <end position="1339"/>
    </location>
</feature>
<feature type="compositionally biased region" description="Basic and acidic residues" evidence="2">
    <location>
        <begin position="1471"/>
        <end position="1498"/>
    </location>
</feature>
<feature type="region of interest" description="Disordered" evidence="2">
    <location>
        <begin position="1703"/>
        <end position="1755"/>
    </location>
</feature>
<accession>A0A210QCT6</accession>
<feature type="compositionally biased region" description="Basic and acidic residues" evidence="2">
    <location>
        <begin position="302"/>
        <end position="319"/>
    </location>
</feature>
<feature type="compositionally biased region" description="Polar residues" evidence="2">
    <location>
        <begin position="1006"/>
        <end position="1050"/>
    </location>
</feature>
<feature type="compositionally biased region" description="Basic and acidic residues" evidence="2">
    <location>
        <begin position="526"/>
        <end position="547"/>
    </location>
</feature>
<feature type="compositionally biased region" description="Basic and acidic residues" evidence="2">
    <location>
        <begin position="390"/>
        <end position="399"/>
    </location>
</feature>
<dbReference type="PANTHER" id="PTHR21510:SF13">
    <property type="entry name" value="AKNA DOMAIN-CONTAINING PROTEIN"/>
    <property type="match status" value="1"/>
</dbReference>
<feature type="compositionally biased region" description="Basic residues" evidence="2">
    <location>
        <begin position="1835"/>
        <end position="1850"/>
    </location>
</feature>
<keyword evidence="1" id="KW-0175">Coiled coil</keyword>
<feature type="compositionally biased region" description="Polar residues" evidence="2">
    <location>
        <begin position="1299"/>
        <end position="1309"/>
    </location>
</feature>
<feature type="compositionally biased region" description="Polar residues" evidence="2">
    <location>
        <begin position="1174"/>
        <end position="1187"/>
    </location>
</feature>
<feature type="compositionally biased region" description="Basic and acidic residues" evidence="2">
    <location>
        <begin position="365"/>
        <end position="377"/>
    </location>
</feature>
<keyword evidence="4" id="KW-1185">Reference proteome</keyword>
<feature type="region of interest" description="Disordered" evidence="2">
    <location>
        <begin position="997"/>
        <end position="1530"/>
    </location>
</feature>
<feature type="region of interest" description="Disordered" evidence="2">
    <location>
        <begin position="1629"/>
        <end position="1650"/>
    </location>
</feature>
<feature type="compositionally biased region" description="Polar residues" evidence="2">
    <location>
        <begin position="471"/>
        <end position="500"/>
    </location>
</feature>
<evidence type="ECO:0000313" key="4">
    <source>
        <dbReference type="Proteomes" id="UP000242188"/>
    </source>
</evidence>
<feature type="compositionally biased region" description="Basic and acidic residues" evidence="2">
    <location>
        <begin position="1240"/>
        <end position="1253"/>
    </location>
</feature>
<feature type="compositionally biased region" description="Polar residues" evidence="2">
    <location>
        <begin position="716"/>
        <end position="743"/>
    </location>
</feature>
<feature type="region of interest" description="Disordered" evidence="2">
    <location>
        <begin position="1811"/>
        <end position="1938"/>
    </location>
</feature>
<dbReference type="InterPro" id="IPR052655">
    <property type="entry name" value="AKNA_Centrosome-Trans_reg"/>
</dbReference>
<feature type="compositionally biased region" description="Polar residues" evidence="2">
    <location>
        <begin position="430"/>
        <end position="458"/>
    </location>
</feature>
<feature type="compositionally biased region" description="Polar residues" evidence="2">
    <location>
        <begin position="557"/>
        <end position="574"/>
    </location>
</feature>
<feature type="compositionally biased region" description="Polar residues" evidence="2">
    <location>
        <begin position="261"/>
        <end position="276"/>
    </location>
</feature>
<feature type="compositionally biased region" description="Basic and acidic residues" evidence="2">
    <location>
        <begin position="1193"/>
        <end position="1207"/>
    </location>
</feature>
<protein>
    <submittedName>
        <fullName evidence="3">AT-hook-containing transcription factor</fullName>
    </submittedName>
</protein>
<feature type="compositionally biased region" description="Polar residues" evidence="2">
    <location>
        <begin position="351"/>
        <end position="364"/>
    </location>
</feature>
<reference evidence="3 4" key="1">
    <citation type="journal article" date="2017" name="Nat. Ecol. Evol.">
        <title>Scallop genome provides insights into evolution of bilaterian karyotype and development.</title>
        <authorList>
            <person name="Wang S."/>
            <person name="Zhang J."/>
            <person name="Jiao W."/>
            <person name="Li J."/>
            <person name="Xun X."/>
            <person name="Sun Y."/>
            <person name="Guo X."/>
            <person name="Huan P."/>
            <person name="Dong B."/>
            <person name="Zhang L."/>
            <person name="Hu X."/>
            <person name="Sun X."/>
            <person name="Wang J."/>
            <person name="Zhao C."/>
            <person name="Wang Y."/>
            <person name="Wang D."/>
            <person name="Huang X."/>
            <person name="Wang R."/>
            <person name="Lv J."/>
            <person name="Li Y."/>
            <person name="Zhang Z."/>
            <person name="Liu B."/>
            <person name="Lu W."/>
            <person name="Hui Y."/>
            <person name="Liang J."/>
            <person name="Zhou Z."/>
            <person name="Hou R."/>
            <person name="Li X."/>
            <person name="Liu Y."/>
            <person name="Li H."/>
            <person name="Ning X."/>
            <person name="Lin Y."/>
            <person name="Zhao L."/>
            <person name="Xing Q."/>
            <person name="Dou J."/>
            <person name="Li Y."/>
            <person name="Mao J."/>
            <person name="Guo H."/>
            <person name="Dou H."/>
            <person name="Li T."/>
            <person name="Mu C."/>
            <person name="Jiang W."/>
            <person name="Fu Q."/>
            <person name="Fu X."/>
            <person name="Miao Y."/>
            <person name="Liu J."/>
            <person name="Yu Q."/>
            <person name="Li R."/>
            <person name="Liao H."/>
            <person name="Li X."/>
            <person name="Kong Y."/>
            <person name="Jiang Z."/>
            <person name="Chourrout D."/>
            <person name="Li R."/>
            <person name="Bao Z."/>
        </authorList>
    </citation>
    <scope>NUCLEOTIDE SEQUENCE [LARGE SCALE GENOMIC DNA]</scope>
    <source>
        <strain evidence="3 4">PY_sf001</strain>
    </source>
</reference>
<evidence type="ECO:0000256" key="2">
    <source>
        <dbReference type="SAM" id="MobiDB-lite"/>
    </source>
</evidence>
<feature type="compositionally biased region" description="Basic and acidic residues" evidence="2">
    <location>
        <begin position="1851"/>
        <end position="1870"/>
    </location>
</feature>
<feature type="compositionally biased region" description="Polar residues" evidence="2">
    <location>
        <begin position="400"/>
        <end position="416"/>
    </location>
</feature>
<dbReference type="Proteomes" id="UP000242188">
    <property type="component" value="Unassembled WGS sequence"/>
</dbReference>
<feature type="region of interest" description="Disordered" evidence="2">
    <location>
        <begin position="234"/>
        <end position="587"/>
    </location>
</feature>
<feature type="compositionally biased region" description="Low complexity" evidence="2">
    <location>
        <begin position="1705"/>
        <end position="1722"/>
    </location>
</feature>
<feature type="region of interest" description="Disordered" evidence="2">
    <location>
        <begin position="859"/>
        <end position="894"/>
    </location>
</feature>
<dbReference type="EMBL" id="NEDP02004169">
    <property type="protein sequence ID" value="OWF46525.1"/>
    <property type="molecule type" value="Genomic_DNA"/>
</dbReference>
<feature type="compositionally biased region" description="Polar residues" evidence="2">
    <location>
        <begin position="515"/>
        <end position="525"/>
    </location>
</feature>
<feature type="region of interest" description="Disordered" evidence="2">
    <location>
        <begin position="664"/>
        <end position="685"/>
    </location>
</feature>
<name>A0A210QCT6_MIZYE</name>
<evidence type="ECO:0000313" key="3">
    <source>
        <dbReference type="EMBL" id="OWF46525.1"/>
    </source>
</evidence>
<feature type="compositionally biased region" description="Polar residues" evidence="2">
    <location>
        <begin position="869"/>
        <end position="882"/>
    </location>
</feature>
<feature type="compositionally biased region" description="Polar residues" evidence="2">
    <location>
        <begin position="1348"/>
        <end position="1360"/>
    </location>
</feature>
<feature type="compositionally biased region" description="Basic and acidic residues" evidence="2">
    <location>
        <begin position="240"/>
        <end position="259"/>
    </location>
</feature>
<feature type="coiled-coil region" evidence="1">
    <location>
        <begin position="618"/>
        <end position="652"/>
    </location>
</feature>
<feature type="compositionally biased region" description="Low complexity" evidence="2">
    <location>
        <begin position="1499"/>
        <end position="1513"/>
    </location>
</feature>
<feature type="compositionally biased region" description="Basic and acidic residues" evidence="2">
    <location>
        <begin position="1366"/>
        <end position="1384"/>
    </location>
</feature>
<dbReference type="PANTHER" id="PTHR21510">
    <property type="entry name" value="AKNA DOMAIN-CONTAINING PROTEIN"/>
    <property type="match status" value="1"/>
</dbReference>
<comment type="caution">
    <text evidence="3">The sequence shown here is derived from an EMBL/GenBank/DDBJ whole genome shotgun (WGS) entry which is preliminary data.</text>
</comment>
<feature type="compositionally biased region" description="Low complexity" evidence="2">
    <location>
        <begin position="1060"/>
        <end position="1076"/>
    </location>
</feature>
<sequence>MAFLGYSDDFDLDDDGILRDSASSGGILIDDDGIVRDDFDAQSKYTSRSSTTHWTDSGLGGDKQSGGSTSTIRQFDLQSYPSYEALEDSRVNISDLEASKDDLSFEGDAFRNSFDRDTGYDNGHIHSPAGKLQRDIQSGLSSRSSFDHSLTFDDTNDNFKSTTDSGNKELFDSDYYKQLEELGVLIDGAELAEPLASLDEFEILEDHVSREDIDYSPEPDNSFDKLLRKNSIRSPGIGGFHDDREDDRQEYEPPEERQTHTRPNTAGSARTISSRSFPEISPEEALKYYNERVSDPDQELDFGVRDADSIDFEESQRTGDDDEIFNITSRISDAPKPAKRRAFGDDRDTPSMLTPSIGSRSGSRQSHDGNRANIPHDKKGHLRRRPNSRGSDRSFDHNDSFVSNRSNGPLDQTNQLPRRPGSHGERSFDNNDSFLSNTSYASRTSRDGSLTPVSTGVFSESHHEARPGSLTPRNTSQSEITRPDSSASQRSAASETLSARSRQRSSHNTSREDNASLSKARSQESFFHDSELQPVRSAEKSSPDKMPKRLLPKPNANEVSQSYRVKSKSTTNIAAKTGPIKPKHMSVSDLSRIQLDEHEGDAVNSTSDKSKNELSSKLNQEFHKRKQATELVQQLQKDYDKLLSKYASAELTIDQLRLGARVTLHSNSPTPSQATTGSMQSLQQPQVMQLNRGVKSPSPFQGSLGYASPMSVDSTLADSYSDQGQGAKTKFRSQSESALTNGNAEREARNMALSSENGAESVKLGLIFQANGLDDRMESFKTLLDEKQLTHDEQEKVFEKIRTDHEKLRRDYLQSKEDYNVLKRANASVGDVNFDQEKELEGELFRLGMKFDDIHEKVDENRQKKSSERQPFQSNRAQSNGDVTVDGSDVEGRAIDHTKKKMTSTMAGDDLVKPTKDQVFQNTVSRLHEEYNNLMDRYRRLKQMAQTPERDREIDNLVKKLKHICNSEPEIFKMPKELQERWEQLQERDVDGRRMSVASPAMGRCPSQQAQQREQMASVQNQSFTRGRDTPTNSHNWSMDRSYSEYNGDTSHGLPRDNSLRQSSSISSSRSSLSSRGTPRDPDRNSPNPRLPRPRRHDHPDRKHGLKKRPEGGSMSSLGDSGISEHDHTNGGGATAGNLSSLPGPGKFKQMTKQRNAPDADSGFIGSMVGSEVSHMSSRQQQEQAQPSLRLRHPADNDERPRSRSGDAETASITSSRSARSGRSRQDDRPSSRGSLRSGGRRDMTTDMSRDFTDDSYTLTESDMSFDSSQHSRRSRQRPRSMVEASIQEEEEGRPPATPRQQQTKQGQKSRVEPHQPIIRTPGKPAKSKANLSRSSLNISGEHLTPRATPNVSFNESQDVFLSGEETPRQEDQQIYKEEPKMEAQKPATVTRQPQQHRRPQTPPAARVERPSTPGSKGQEVNGGRQGSTKTQRVPNEQTRPKVMEDRSVGSDSDDTLEGSEAPTVATKTSEGSEKFRVLQDEIGRLRDEFKKATDEQRQQMLQQQQQQHQHAPPQLPQPPQQPQQDDYHYFDPTEDAYAFMRGPRRRANSFSGAGVRDWDDWWKYPLINPNDGADLPLGYAAADSYATPRRQAAAAAAAAATTAAMETGQEARPRGRHRIRKKYRKTNLENAAQTQAGYDSDQSPTRATASTVTDDQMFNYYVHPTQVAAAPQQYQATPRAARYSSQPNLYYGAYPTASAQPQVYAAQRPQQQTPTQQYTRQSANYSTPISAGYGPRVRQQPQYRVPSSPQQQRTYSYDDIDAQGQGQTYQPAPVAYILADQVPTATGPVYETSVDSAECPLCGGVGYHTHTEQEPAPPTATPRVVYTLPEPVRRSRPRQRSKSASRIRHYSPEGRGRSRYLVREYRSESESAESEDELYQRRSQSSGRRQRRPGRRYRKVKNGGHGSPSHGDLGDGVCTAVETNPPNTDSDEGVRHSVQTVQIAVTLRSQNKGQSASSAMT</sequence>
<feature type="compositionally biased region" description="Polar residues" evidence="2">
    <location>
        <begin position="1740"/>
        <end position="1755"/>
    </location>
</feature>
<feature type="compositionally biased region" description="Polar residues" evidence="2">
    <location>
        <begin position="46"/>
        <end position="55"/>
    </location>
</feature>
<feature type="compositionally biased region" description="Basic residues" evidence="2">
    <location>
        <begin position="1889"/>
        <end position="1903"/>
    </location>
</feature>
<feature type="compositionally biased region" description="Basic and acidic residues" evidence="2">
    <location>
        <begin position="284"/>
        <end position="295"/>
    </location>
</feature>
<proteinExistence type="predicted"/>
<feature type="region of interest" description="Disordered" evidence="2">
    <location>
        <begin position="716"/>
        <end position="756"/>
    </location>
</feature>
<feature type="compositionally biased region" description="Basic and acidic residues" evidence="2">
    <location>
        <begin position="859"/>
        <end position="868"/>
    </location>
</feature>
<feature type="region of interest" description="Disordered" evidence="2">
    <location>
        <begin position="46"/>
        <end position="70"/>
    </location>
</feature>
<evidence type="ECO:0000256" key="1">
    <source>
        <dbReference type="SAM" id="Coils"/>
    </source>
</evidence>
<dbReference type="OrthoDB" id="10035553at2759"/>